<comment type="caution">
    <text evidence="4">The sequence shown here is derived from an EMBL/GenBank/DDBJ whole genome shotgun (WGS) entry which is preliminary data.</text>
</comment>
<feature type="chain" id="PRO_5046354314" description="DUF11 domain-containing protein" evidence="3">
    <location>
        <begin position="35"/>
        <end position="826"/>
    </location>
</feature>
<feature type="region of interest" description="Disordered" evidence="1">
    <location>
        <begin position="299"/>
        <end position="324"/>
    </location>
</feature>
<evidence type="ECO:0000313" key="4">
    <source>
        <dbReference type="EMBL" id="MDX6851129.1"/>
    </source>
</evidence>
<reference evidence="4 5" key="1">
    <citation type="submission" date="2023-11" db="EMBL/GenBank/DDBJ databases">
        <title>Gilvimarinus fulvus sp. nov., isolated from the surface of Kelp.</title>
        <authorList>
            <person name="Sun Y.Y."/>
            <person name="Gong Y."/>
            <person name="Du Z.J."/>
        </authorList>
    </citation>
    <scope>NUCLEOTIDE SEQUENCE [LARGE SCALE GENOMIC DNA]</scope>
    <source>
        <strain evidence="4 5">SDUM040013</strain>
    </source>
</reference>
<evidence type="ECO:0000256" key="3">
    <source>
        <dbReference type="SAM" id="SignalP"/>
    </source>
</evidence>
<evidence type="ECO:0008006" key="6">
    <source>
        <dbReference type="Google" id="ProtNLM"/>
    </source>
</evidence>
<feature type="compositionally biased region" description="Polar residues" evidence="1">
    <location>
        <begin position="299"/>
        <end position="308"/>
    </location>
</feature>
<feature type="transmembrane region" description="Helical" evidence="2">
    <location>
        <begin position="801"/>
        <end position="821"/>
    </location>
</feature>
<organism evidence="4 5">
    <name type="scientific">Gilvimarinus gilvus</name>
    <dbReference type="NCBI Taxonomy" id="3058038"/>
    <lineage>
        <taxon>Bacteria</taxon>
        <taxon>Pseudomonadati</taxon>
        <taxon>Pseudomonadota</taxon>
        <taxon>Gammaproteobacteria</taxon>
        <taxon>Cellvibrionales</taxon>
        <taxon>Cellvibrionaceae</taxon>
        <taxon>Gilvimarinus</taxon>
    </lineage>
</organism>
<sequence>MSIKLPRDNIVVCFQNLRALPASFALLLGSLVCAPVLGAVCPTQIDGDRCTAKDLQPTGTSIIAGPSACTQGDTVSLTVRVEFENGGGANNRYDLGFFVGDNGDSTIGGASCTFASLTPQGGAIDLTSGVGPYQDLDGDSCGDLDSSNPTYRDIVLPNTLCKDDDGDGQVDVDFIISWDNNGSSADCSDPNDSTLFEPNPPKCLSSADFDLPVQVEPAPSISVTKVALPAELEAPGGDVTFSIAIHNDSSATDPVTITSLTDAPYGDLNGQGTCTTPIVIAPQHTEACEFTIPISGSPGDSFTDTVTASGTDDEGDSVSDSDSATVDIVNSTSPVGDLQLRKVAMPSTLPEPGGLVRYSVLLYNASSTGVEVTTLDDDLYGDLNGQGSCNVPIRLDATTTPFYICHFSAPVNDVPGAIITDTITAIGSDDNNNPVSASDSASVTITDLNSKLEVTKTPFPALLAEPGGNVTYQVQIQNVSTADEVTLNTLNDNIYGNLDSLGTCSVPQVLAANGGTYQCEFTQAINGSAGDRETDIITASGVDDDGNTVSAIGAATVSIEAATPPVGSIRVIKTPSSTSVYEPGGIITFNVTVFNSSDNADATINTLVDSVHGNLDGQGDCALPVVLPTRSVYRCSFSATVVGRGGEQESNVIVAFGEDETSRTLLGSDVAQVAILNRPATLALTKTASPRIIIAPGQDVTFTIEVTNTSVTNSIDLTSLTDSVYGNLNGRGSCSLPPTIAAGITYSCSFTEYVSGDPYSAHFNLAQIQGVSNDGDVVAANAAAVVAILAAGNGAFALPVYGNWTVALSVVCILLLSIVSLRKRQR</sequence>
<keyword evidence="2" id="KW-0812">Transmembrane</keyword>
<gene>
    <name evidence="4" type="ORF">SCD92_17255</name>
</gene>
<accession>A0ABU4S1R3</accession>
<evidence type="ECO:0000256" key="2">
    <source>
        <dbReference type="SAM" id="Phobius"/>
    </source>
</evidence>
<proteinExistence type="predicted"/>
<dbReference type="RefSeq" id="WP_302721687.1">
    <property type="nucleotide sequence ID" value="NZ_JAULRU010000371.1"/>
</dbReference>
<evidence type="ECO:0000313" key="5">
    <source>
        <dbReference type="Proteomes" id="UP001273505"/>
    </source>
</evidence>
<keyword evidence="2" id="KW-0472">Membrane</keyword>
<evidence type="ECO:0000256" key="1">
    <source>
        <dbReference type="SAM" id="MobiDB-lite"/>
    </source>
</evidence>
<keyword evidence="5" id="KW-1185">Reference proteome</keyword>
<keyword evidence="3" id="KW-0732">Signal</keyword>
<dbReference type="Proteomes" id="UP001273505">
    <property type="component" value="Unassembled WGS sequence"/>
</dbReference>
<name>A0ABU4S1R3_9GAMM</name>
<feature type="signal peptide" evidence="3">
    <location>
        <begin position="1"/>
        <end position="34"/>
    </location>
</feature>
<protein>
    <recommendedName>
        <fullName evidence="6">DUF11 domain-containing protein</fullName>
    </recommendedName>
</protein>
<keyword evidence="2" id="KW-1133">Transmembrane helix</keyword>
<dbReference type="EMBL" id="JAXAFO010000040">
    <property type="protein sequence ID" value="MDX6851129.1"/>
    <property type="molecule type" value="Genomic_DNA"/>
</dbReference>